<dbReference type="AlphaFoldDB" id="A0A7H0GUY6"/>
<dbReference type="Proteomes" id="UP000516093">
    <property type="component" value="Chromosome"/>
</dbReference>
<dbReference type="RefSeq" id="WP_187732366.1">
    <property type="nucleotide sequence ID" value="NZ_CP060784.1"/>
</dbReference>
<evidence type="ECO:0000313" key="3">
    <source>
        <dbReference type="Proteomes" id="UP000516093"/>
    </source>
</evidence>
<protein>
    <submittedName>
        <fullName evidence="2">Uncharacterized protein</fullName>
    </submittedName>
</protein>
<organism evidence="2 3">
    <name type="scientific">Hymenobacter qilianensis</name>
    <dbReference type="NCBI Taxonomy" id="1385715"/>
    <lineage>
        <taxon>Bacteria</taxon>
        <taxon>Pseudomonadati</taxon>
        <taxon>Bacteroidota</taxon>
        <taxon>Cytophagia</taxon>
        <taxon>Cytophagales</taxon>
        <taxon>Hymenobacteraceae</taxon>
        <taxon>Hymenobacter</taxon>
    </lineage>
</organism>
<sequence length="73" mass="7849">MASNLDYLNPALIPLEEKVKAYLEAEEELEKAQIEARSLSTSDLPPPPTALSNAPLQVVSISTLMSYSSASIT</sequence>
<evidence type="ECO:0000313" key="2">
    <source>
        <dbReference type="EMBL" id="QNP52102.1"/>
    </source>
</evidence>
<reference evidence="2 3" key="1">
    <citation type="submission" date="2020-08" db="EMBL/GenBank/DDBJ databases">
        <title>Genome sequence of Hymenobacter qilianensis JCM 19763T.</title>
        <authorList>
            <person name="Hyun D.-W."/>
            <person name="Bae J.-W."/>
        </authorList>
    </citation>
    <scope>NUCLEOTIDE SEQUENCE [LARGE SCALE GENOMIC DNA]</scope>
    <source>
        <strain evidence="2 3">JCM 19763</strain>
    </source>
</reference>
<keyword evidence="1" id="KW-0175">Coiled coil</keyword>
<accession>A0A7H0GUY6</accession>
<gene>
    <name evidence="2" type="ORF">H9L05_19800</name>
</gene>
<feature type="coiled-coil region" evidence="1">
    <location>
        <begin position="15"/>
        <end position="42"/>
    </location>
</feature>
<proteinExistence type="predicted"/>
<keyword evidence="3" id="KW-1185">Reference proteome</keyword>
<dbReference type="EMBL" id="CP060784">
    <property type="protein sequence ID" value="QNP52102.1"/>
    <property type="molecule type" value="Genomic_DNA"/>
</dbReference>
<dbReference type="KEGG" id="hqi:H9L05_19800"/>
<evidence type="ECO:0000256" key="1">
    <source>
        <dbReference type="SAM" id="Coils"/>
    </source>
</evidence>
<name>A0A7H0GUY6_9BACT</name>